<dbReference type="GO" id="GO:0036126">
    <property type="term" value="C:sperm flagellum"/>
    <property type="evidence" value="ECO:0007669"/>
    <property type="project" value="TreeGrafter"/>
</dbReference>
<dbReference type="PANTHER" id="PTHR46630:SF1">
    <property type="entry name" value="TETRATRICOPEPTIDE REPEAT PROTEIN 29"/>
    <property type="match status" value="1"/>
</dbReference>
<dbReference type="AlphaFoldDB" id="A0A8C6Z284"/>
<dbReference type="InterPro" id="IPR051476">
    <property type="entry name" value="Bac_ResReg_Asp_Phosphatase"/>
</dbReference>
<dbReference type="PANTHER" id="PTHR46630">
    <property type="entry name" value="TETRATRICOPEPTIDE REPEAT PROTEIN 29"/>
    <property type="match status" value="1"/>
</dbReference>
<evidence type="ECO:0000256" key="1">
    <source>
        <dbReference type="ARBA" id="ARBA00004496"/>
    </source>
</evidence>
<dbReference type="Ensembl" id="ENSNPET00000006743.1">
    <property type="protein sequence ID" value="ENSNPEP00000006582.1"/>
    <property type="gene ID" value="ENSNPEG00000004925.1"/>
</dbReference>
<comment type="function">
    <text evidence="6">Axonemal protein which is implicated in axonemal and/or peri-axonemal structure assembly and regulates flagellum assembly and beating and therefore sperm motility.</text>
</comment>
<evidence type="ECO:0000256" key="3">
    <source>
        <dbReference type="ARBA" id="ARBA00022737"/>
    </source>
</evidence>
<keyword evidence="4" id="KW-0802">TPR repeat</keyword>
<evidence type="ECO:0000256" key="6">
    <source>
        <dbReference type="ARBA" id="ARBA00044739"/>
    </source>
</evidence>
<proteinExistence type="predicted"/>
<reference evidence="7" key="1">
    <citation type="submission" date="2025-08" db="UniProtKB">
        <authorList>
            <consortium name="Ensembl"/>
        </authorList>
    </citation>
    <scope>IDENTIFICATION</scope>
</reference>
<dbReference type="InterPro" id="IPR011990">
    <property type="entry name" value="TPR-like_helical_dom_sf"/>
</dbReference>
<dbReference type="GO" id="GO:0005737">
    <property type="term" value="C:cytoplasm"/>
    <property type="evidence" value="ECO:0007669"/>
    <property type="project" value="UniProtKB-SubCell"/>
</dbReference>
<evidence type="ECO:0000256" key="2">
    <source>
        <dbReference type="ARBA" id="ARBA00022490"/>
    </source>
</evidence>
<comment type="subcellular location">
    <subcellularLocation>
        <location evidence="1">Cytoplasm</location>
    </subcellularLocation>
</comment>
<keyword evidence="3" id="KW-0677">Repeat</keyword>
<dbReference type="Gene3D" id="1.25.40.10">
    <property type="entry name" value="Tetratricopeptide repeat domain"/>
    <property type="match status" value="2"/>
</dbReference>
<protein>
    <recommendedName>
        <fullName evidence="5">Tetratricopeptide repeat protein 29</fullName>
    </recommendedName>
</protein>
<dbReference type="Proteomes" id="UP000694420">
    <property type="component" value="Unplaced"/>
</dbReference>
<sequence length="439" mass="49959">SIVSLKPLPPFSTGELQRSLLENCFSISTYLVRWRTECRLKGLKSPFLIPSCRNSYKKNICIDMLRQGYHKSFSELFTLIQKWNALREAAGPGSAIWQQESLEEQPDKLDQLYHFLTRAEAAQRAGNYEEVYNNQLNLAYCFNDSEDKWLRNYFYEQCFNTAQLIKIDGGKKEAQAHANMGLISEEQGDIMKAVEHYEAFYELTLGSTWTDETGRTYNSLACEHLWKTYTVLADKMLEDKQYQQVIKTLKKALKMAKEGGDMKMEGEAAYCLGLAYHFAGEEQAAIPVRKVAETVTHLEEFVKVAENAHLSRSLVDACILLGNLCNERGHYNEAFEYFSRAFEAANTLSSLPLVDETKTYYGIARAHKMMVAVNSHTEAADLVSMRYLLAWKESRSDVCADPLTAGEALVMKHISRLKEESSFNQFCSPSCEGHSQCLQ</sequence>
<evidence type="ECO:0000313" key="8">
    <source>
        <dbReference type="Proteomes" id="UP000694420"/>
    </source>
</evidence>
<reference evidence="7" key="2">
    <citation type="submission" date="2025-09" db="UniProtKB">
        <authorList>
            <consortium name="Ensembl"/>
        </authorList>
    </citation>
    <scope>IDENTIFICATION</scope>
</reference>
<organism evidence="7 8">
    <name type="scientific">Nothoprocta perdicaria</name>
    <name type="common">Chilean tinamou</name>
    <name type="synonym">Crypturus perdicarius</name>
    <dbReference type="NCBI Taxonomy" id="30464"/>
    <lineage>
        <taxon>Eukaryota</taxon>
        <taxon>Metazoa</taxon>
        <taxon>Chordata</taxon>
        <taxon>Craniata</taxon>
        <taxon>Vertebrata</taxon>
        <taxon>Euteleostomi</taxon>
        <taxon>Archelosauria</taxon>
        <taxon>Archosauria</taxon>
        <taxon>Dinosauria</taxon>
        <taxon>Saurischia</taxon>
        <taxon>Theropoda</taxon>
        <taxon>Coelurosauria</taxon>
        <taxon>Aves</taxon>
        <taxon>Palaeognathae</taxon>
        <taxon>Tinamiformes</taxon>
        <taxon>Tinamidae</taxon>
        <taxon>Nothoprocta</taxon>
    </lineage>
</organism>
<evidence type="ECO:0000256" key="4">
    <source>
        <dbReference type="ARBA" id="ARBA00022803"/>
    </source>
</evidence>
<keyword evidence="2" id="KW-0963">Cytoplasm</keyword>
<dbReference type="GO" id="GO:0003341">
    <property type="term" value="P:cilium movement"/>
    <property type="evidence" value="ECO:0007669"/>
    <property type="project" value="TreeGrafter"/>
</dbReference>
<evidence type="ECO:0000313" key="7">
    <source>
        <dbReference type="Ensembl" id="ENSNPEP00000006582.1"/>
    </source>
</evidence>
<dbReference type="SMART" id="SM00028">
    <property type="entry name" value="TPR"/>
    <property type="match status" value="3"/>
</dbReference>
<keyword evidence="8" id="KW-1185">Reference proteome</keyword>
<dbReference type="SUPFAM" id="SSF48452">
    <property type="entry name" value="TPR-like"/>
    <property type="match status" value="1"/>
</dbReference>
<evidence type="ECO:0000256" key="5">
    <source>
        <dbReference type="ARBA" id="ARBA00040665"/>
    </source>
</evidence>
<dbReference type="InterPro" id="IPR019734">
    <property type="entry name" value="TPR_rpt"/>
</dbReference>
<name>A0A8C6Z284_NOTPE</name>
<accession>A0A8C6Z284</accession>